<comment type="similarity">
    <text evidence="1 2">Belongs to the phD/YefM antitoxin family.</text>
</comment>
<comment type="function">
    <text evidence="2">Antitoxin component of a type II toxin-antitoxin (TA) system.</text>
</comment>
<dbReference type="Gene3D" id="3.40.1620.10">
    <property type="entry name" value="YefM-like domain"/>
    <property type="match status" value="1"/>
</dbReference>
<dbReference type="InterPro" id="IPR036165">
    <property type="entry name" value="YefM-like_sf"/>
</dbReference>
<dbReference type="EMBL" id="MFDT01000066">
    <property type="protein sequence ID" value="OGE64393.1"/>
    <property type="molecule type" value="Genomic_DNA"/>
</dbReference>
<comment type="caution">
    <text evidence="3">The sequence shown here is derived from an EMBL/GenBank/DDBJ whole genome shotgun (WGS) entry which is preliminary data.</text>
</comment>
<accession>A0A1F5MGB1</accession>
<dbReference type="AlphaFoldDB" id="A0A1F5MGB1"/>
<sequence length="91" mass="10221">MLNTHTMPARNLQKSYKSIIEDVKTKKHAVVLTTNNKPQAAIVSLEDLEKLKQTKALQASLDMLKLASDSREQLKSLPSDLRERADSILYG</sequence>
<dbReference type="NCBIfam" id="TIGR01552">
    <property type="entry name" value="phd_fam"/>
    <property type="match status" value="1"/>
</dbReference>
<proteinExistence type="inferred from homology"/>
<reference evidence="3 4" key="1">
    <citation type="journal article" date="2016" name="Nat. Commun.">
        <title>Thousands of microbial genomes shed light on interconnected biogeochemical processes in an aquifer system.</title>
        <authorList>
            <person name="Anantharaman K."/>
            <person name="Brown C.T."/>
            <person name="Hug L.A."/>
            <person name="Sharon I."/>
            <person name="Castelle C.J."/>
            <person name="Probst A.J."/>
            <person name="Thomas B.C."/>
            <person name="Singh A."/>
            <person name="Wilkins M.J."/>
            <person name="Karaoz U."/>
            <person name="Brodie E.L."/>
            <person name="Williams K.H."/>
            <person name="Hubbard S.S."/>
            <person name="Banfield J.F."/>
        </authorList>
    </citation>
    <scope>NUCLEOTIDE SEQUENCE [LARGE SCALE GENOMIC DNA]</scope>
</reference>
<dbReference type="Pfam" id="PF02604">
    <property type="entry name" value="PhdYeFM_antitox"/>
    <property type="match status" value="1"/>
</dbReference>
<dbReference type="Proteomes" id="UP000178859">
    <property type="component" value="Unassembled WGS sequence"/>
</dbReference>
<organism evidence="3 4">
    <name type="scientific">Candidatus Daviesbacteria bacterium RIFCSPLOWO2_02_FULL_36_7</name>
    <dbReference type="NCBI Taxonomy" id="1797792"/>
    <lineage>
        <taxon>Bacteria</taxon>
        <taxon>Candidatus Daviesiibacteriota</taxon>
    </lineage>
</organism>
<evidence type="ECO:0000256" key="1">
    <source>
        <dbReference type="ARBA" id="ARBA00009981"/>
    </source>
</evidence>
<name>A0A1F5MGB1_9BACT</name>
<dbReference type="InterPro" id="IPR006442">
    <property type="entry name" value="Antitoxin_Phd/YefM"/>
</dbReference>
<evidence type="ECO:0000313" key="3">
    <source>
        <dbReference type="EMBL" id="OGE64393.1"/>
    </source>
</evidence>
<evidence type="ECO:0000256" key="2">
    <source>
        <dbReference type="RuleBase" id="RU362080"/>
    </source>
</evidence>
<gene>
    <name evidence="3" type="ORF">A3I48_02245</name>
</gene>
<protein>
    <recommendedName>
        <fullName evidence="2">Antitoxin</fullName>
    </recommendedName>
</protein>
<dbReference type="SUPFAM" id="SSF143120">
    <property type="entry name" value="YefM-like"/>
    <property type="match status" value="1"/>
</dbReference>
<evidence type="ECO:0000313" key="4">
    <source>
        <dbReference type="Proteomes" id="UP000178859"/>
    </source>
</evidence>